<keyword evidence="2" id="KW-0472">Membrane</keyword>
<dbReference type="AlphaFoldDB" id="A0A9W4JIY5"/>
<dbReference type="OrthoDB" id="4509022at2759"/>
<feature type="region of interest" description="Disordered" evidence="1">
    <location>
        <begin position="49"/>
        <end position="127"/>
    </location>
</feature>
<feature type="region of interest" description="Disordered" evidence="1">
    <location>
        <begin position="159"/>
        <end position="241"/>
    </location>
</feature>
<evidence type="ECO:0000313" key="3">
    <source>
        <dbReference type="EMBL" id="CAG8396902.1"/>
    </source>
</evidence>
<keyword evidence="2" id="KW-1133">Transmembrane helix</keyword>
<dbReference type="Proteomes" id="UP001152649">
    <property type="component" value="Unassembled WGS sequence"/>
</dbReference>
<evidence type="ECO:0000313" key="4">
    <source>
        <dbReference type="Proteomes" id="UP001152649"/>
    </source>
</evidence>
<feature type="transmembrane region" description="Helical" evidence="2">
    <location>
        <begin position="17"/>
        <end position="40"/>
    </location>
</feature>
<name>A0A9W4JIY5_9EURO</name>
<comment type="caution">
    <text evidence="3">The sequence shown here is derived from an EMBL/GenBank/DDBJ whole genome shotgun (WGS) entry which is preliminary data.</text>
</comment>
<reference evidence="3" key="1">
    <citation type="submission" date="2021-07" db="EMBL/GenBank/DDBJ databases">
        <authorList>
            <person name="Branca A.L. A."/>
        </authorList>
    </citation>
    <scope>NUCLEOTIDE SEQUENCE</scope>
</reference>
<gene>
    <name evidence="3" type="ORF">PSALAMII_LOCUS7396</name>
</gene>
<feature type="compositionally biased region" description="Basic residues" evidence="1">
    <location>
        <begin position="92"/>
        <end position="101"/>
    </location>
</feature>
<keyword evidence="2" id="KW-0812">Transmembrane</keyword>
<feature type="compositionally biased region" description="Basic and acidic residues" evidence="1">
    <location>
        <begin position="189"/>
        <end position="216"/>
    </location>
</feature>
<organism evidence="3 4">
    <name type="scientific">Penicillium salamii</name>
    <dbReference type="NCBI Taxonomy" id="1612424"/>
    <lineage>
        <taxon>Eukaryota</taxon>
        <taxon>Fungi</taxon>
        <taxon>Dikarya</taxon>
        <taxon>Ascomycota</taxon>
        <taxon>Pezizomycotina</taxon>
        <taxon>Eurotiomycetes</taxon>
        <taxon>Eurotiomycetidae</taxon>
        <taxon>Eurotiales</taxon>
        <taxon>Aspergillaceae</taxon>
        <taxon>Penicillium</taxon>
    </lineage>
</organism>
<evidence type="ECO:0000256" key="1">
    <source>
        <dbReference type="SAM" id="MobiDB-lite"/>
    </source>
</evidence>
<sequence>MSSKFTTRSDNSPRTPVIIIGAIAGGLILLAMAGSLLYLFSRKERARRRNAQEFSPVQPPPAYKEELGSPRNLQPQPRPLSSFAPDYSRQAQYHHHHHHQLSRNEQPPPYPTLPTYDPSQYQPIRPTSMVGDMRTYYQPGPSSRLSAVHYSDARLSTYHPVSLADPGPVRPDNAGSRDIRDIQNIQNVRDNRDNQHSHHQDRGRGREGEGRERSHSEPMLSGQPAPKPPKPVLSRLITNFR</sequence>
<proteinExistence type="predicted"/>
<evidence type="ECO:0000256" key="2">
    <source>
        <dbReference type="SAM" id="Phobius"/>
    </source>
</evidence>
<dbReference type="EMBL" id="CAJVPG010000333">
    <property type="protein sequence ID" value="CAG8396902.1"/>
    <property type="molecule type" value="Genomic_DNA"/>
</dbReference>
<accession>A0A9W4JIY5</accession>
<protein>
    <submittedName>
        <fullName evidence="3">Uncharacterized protein</fullName>
    </submittedName>
</protein>
<keyword evidence="4" id="KW-1185">Reference proteome</keyword>